<dbReference type="InterPro" id="IPR027417">
    <property type="entry name" value="P-loop_NTPase"/>
</dbReference>
<dbReference type="Pfam" id="PF10412">
    <property type="entry name" value="TrwB_AAD_bind"/>
    <property type="match status" value="1"/>
</dbReference>
<dbReference type="SUPFAM" id="SSF52540">
    <property type="entry name" value="P-loop containing nucleoside triphosphate hydrolases"/>
    <property type="match status" value="1"/>
</dbReference>
<dbReference type="EMBL" id="MHRF01000005">
    <property type="protein sequence ID" value="OHA18488.1"/>
    <property type="molecule type" value="Genomic_DNA"/>
</dbReference>
<organism evidence="3 4">
    <name type="scientific">Candidatus Taylorbacteria bacterium RIFCSPHIGHO2_01_FULL_46_22b</name>
    <dbReference type="NCBI Taxonomy" id="1802301"/>
    <lineage>
        <taxon>Bacteria</taxon>
        <taxon>Candidatus Tayloriibacteriota</taxon>
    </lineage>
</organism>
<dbReference type="InterPro" id="IPR019476">
    <property type="entry name" value="T4SS_TraD_DNA-bd"/>
</dbReference>
<feature type="compositionally biased region" description="Low complexity" evidence="1">
    <location>
        <begin position="450"/>
        <end position="462"/>
    </location>
</feature>
<dbReference type="Gene3D" id="3.40.50.300">
    <property type="entry name" value="P-loop containing nucleotide triphosphate hydrolases"/>
    <property type="match status" value="2"/>
</dbReference>
<reference evidence="3 4" key="1">
    <citation type="journal article" date="2016" name="Nat. Commun.">
        <title>Thousands of microbial genomes shed light on interconnected biogeochemical processes in an aquifer system.</title>
        <authorList>
            <person name="Anantharaman K."/>
            <person name="Brown C.T."/>
            <person name="Hug L.A."/>
            <person name="Sharon I."/>
            <person name="Castelle C.J."/>
            <person name="Probst A.J."/>
            <person name="Thomas B.C."/>
            <person name="Singh A."/>
            <person name="Wilkins M.J."/>
            <person name="Karaoz U."/>
            <person name="Brodie E.L."/>
            <person name="Williams K.H."/>
            <person name="Hubbard S.S."/>
            <person name="Banfield J.F."/>
        </authorList>
    </citation>
    <scope>NUCLEOTIDE SEQUENCE [LARGE SCALE GENOMIC DNA]</scope>
</reference>
<accession>A0A1G2M3N5</accession>
<evidence type="ECO:0000259" key="2">
    <source>
        <dbReference type="Pfam" id="PF10412"/>
    </source>
</evidence>
<gene>
    <name evidence="3" type="ORF">A2664_00905</name>
</gene>
<feature type="region of interest" description="Disordered" evidence="1">
    <location>
        <begin position="424"/>
        <end position="626"/>
    </location>
</feature>
<dbReference type="CDD" id="cd01127">
    <property type="entry name" value="TrwB_TraG_TraD_VirD4"/>
    <property type="match status" value="1"/>
</dbReference>
<evidence type="ECO:0000313" key="4">
    <source>
        <dbReference type="Proteomes" id="UP000178873"/>
    </source>
</evidence>
<dbReference type="Proteomes" id="UP000178873">
    <property type="component" value="Unassembled WGS sequence"/>
</dbReference>
<proteinExistence type="predicted"/>
<feature type="compositionally biased region" description="Basic and acidic residues" evidence="1">
    <location>
        <begin position="540"/>
        <end position="575"/>
    </location>
</feature>
<feature type="compositionally biased region" description="Basic and acidic residues" evidence="1">
    <location>
        <begin position="507"/>
        <end position="520"/>
    </location>
</feature>
<dbReference type="InterPro" id="IPR051162">
    <property type="entry name" value="T4SS_component"/>
</dbReference>
<feature type="compositionally biased region" description="Basic and acidic residues" evidence="1">
    <location>
        <begin position="588"/>
        <end position="626"/>
    </location>
</feature>
<name>A0A1G2M3N5_9BACT</name>
<comment type="caution">
    <text evidence="3">The sequence shown here is derived from an EMBL/GenBank/DDBJ whole genome shotgun (WGS) entry which is preliminary data.</text>
</comment>
<dbReference type="AlphaFoldDB" id="A0A1G2M3N5"/>
<evidence type="ECO:0000313" key="3">
    <source>
        <dbReference type="EMBL" id="OHA18488.1"/>
    </source>
</evidence>
<dbReference type="PANTHER" id="PTHR30121">
    <property type="entry name" value="UNCHARACTERIZED PROTEIN YJGR-RELATED"/>
    <property type="match status" value="1"/>
</dbReference>
<evidence type="ECO:0000256" key="1">
    <source>
        <dbReference type="SAM" id="MobiDB-lite"/>
    </source>
</evidence>
<dbReference type="PANTHER" id="PTHR30121:SF11">
    <property type="entry name" value="AAA+ ATPASE DOMAIN-CONTAINING PROTEIN"/>
    <property type="match status" value="1"/>
</dbReference>
<feature type="domain" description="Type IV secretion system coupling protein TraD DNA-binding" evidence="2">
    <location>
        <begin position="33"/>
        <end position="344"/>
    </location>
</feature>
<protein>
    <recommendedName>
        <fullName evidence="2">Type IV secretion system coupling protein TraD DNA-binding domain-containing protein</fullName>
    </recommendedName>
</protein>
<feature type="compositionally biased region" description="Basic and acidic residues" evidence="1">
    <location>
        <begin position="485"/>
        <end position="496"/>
    </location>
</feature>
<dbReference type="STRING" id="1802301.A2664_00905"/>
<sequence length="626" mass="70755">MSFLSDDNKITYFAQTDSRNKRTPFGIKTPDRSKHMYVIGKTGMGKSTMLENMAIQDIKNGHGLAFIDPHGKTAELLLDYVPAERVRDVLYFAPFDSDFPVSFNVMEDVGPDKRHLVSNGLMSAFKKIWVDAWSARMEYILNNILLALLEYPDSTLLGVNRMLADKEYRKKVVDNITDVSVKAFWTDEFARYGDRYMQEAGAAIQNKIGQFISNPLVRNIIGQPKSTFDIRKMMDERKILIMNLSKGRVGEANANLLGSMLITKVYLSAMSRADTPEKQLRVLPAFYLYVDEFQSFANESFADILSEARKYKLNLIIAHQYIEQMSEEVRAAVFGNVGTMAVFRVGAFDAEVLEKEFAPQFTAQDLVNLGRFQCYLKLMIDEVTSQPFSATTLPPIQADGPSYHDAIISLSRNVFAHPRDTVESQIRDWHAEQTAPPADRTDRRPPRPSASPLTVSTPTLTPSRPPQTQVPVVQERRTSPVPPSVDKDHRAREAEMQKAVSISYQKQQEERKNRPPRMERPQNQSPRPQAGAPSVNTLRKALEEALKNREEAWGKSSEQGKDVSFEKPIEVKPVEARINSAPQTSPPPEKKEVEKKPAPEIKPTRSEVPEEVLKKVLDSDHAEADR</sequence>